<accession>M7ZGU9</accession>
<keyword evidence="1" id="KW-0808">Transferase</keyword>
<sequence length="186" mass="21398">MLNIEHENVVRLLGFCASTQQIAIKLEGLKEHIYAEVRERLLCFEFIGNGSLQKYITDELRGLEWNTRYKIIRGICEDNDMVPKITDIDLLRLDKKSQNMSGKRLGTLGYCAPEYLSQGKMSFKTDMYSLGIIIVELVTGEKMIRGNNNNISPFHRLILMMVSSHGSFFTRDVPFFTWAFCFGLLL</sequence>
<dbReference type="OMA" id="CAPEYLC"/>
<dbReference type="GO" id="GO:0004672">
    <property type="term" value="F:protein kinase activity"/>
    <property type="evidence" value="ECO:0007669"/>
    <property type="project" value="InterPro"/>
</dbReference>
<name>M7ZGU9_TRIUA</name>
<dbReference type="AlphaFoldDB" id="M7ZGU9"/>
<dbReference type="GO" id="GO:0005524">
    <property type="term" value="F:ATP binding"/>
    <property type="evidence" value="ECO:0007669"/>
    <property type="project" value="InterPro"/>
</dbReference>
<gene>
    <name evidence="1" type="ORF">TRIUR3_02056</name>
</gene>
<dbReference type="PANTHER" id="PTHR45707:SF79">
    <property type="entry name" value="PROTEIN KINASE DOMAIN-CONTAINING PROTEIN"/>
    <property type="match status" value="1"/>
</dbReference>
<dbReference type="InterPro" id="IPR000719">
    <property type="entry name" value="Prot_kinase_dom"/>
</dbReference>
<dbReference type="PROSITE" id="PS50011">
    <property type="entry name" value="PROTEIN_KINASE_DOM"/>
    <property type="match status" value="1"/>
</dbReference>
<dbReference type="InterPro" id="IPR011009">
    <property type="entry name" value="Kinase-like_dom_sf"/>
</dbReference>
<proteinExistence type="predicted"/>
<dbReference type="SUPFAM" id="SSF56112">
    <property type="entry name" value="Protein kinase-like (PK-like)"/>
    <property type="match status" value="1"/>
</dbReference>
<dbReference type="EMBL" id="KD082675">
    <property type="protein sequence ID" value="EMS62433.1"/>
    <property type="molecule type" value="Genomic_DNA"/>
</dbReference>
<reference evidence="1" key="1">
    <citation type="journal article" date="2013" name="Nature">
        <title>Draft genome of the wheat A-genome progenitor Triticum urartu.</title>
        <authorList>
            <person name="Ling H.Q."/>
            <person name="Zhao S."/>
            <person name="Liu D."/>
            <person name="Wang J."/>
            <person name="Sun H."/>
            <person name="Zhang C."/>
            <person name="Fan H."/>
            <person name="Li D."/>
            <person name="Dong L."/>
            <person name="Tao Y."/>
            <person name="Gao C."/>
            <person name="Wu H."/>
            <person name="Li Y."/>
            <person name="Cui Y."/>
            <person name="Guo X."/>
            <person name="Zheng S."/>
            <person name="Wang B."/>
            <person name="Yu K."/>
            <person name="Liang Q."/>
            <person name="Yang W."/>
            <person name="Lou X."/>
            <person name="Chen J."/>
            <person name="Feng M."/>
            <person name="Jian J."/>
            <person name="Zhang X."/>
            <person name="Luo G."/>
            <person name="Jiang Y."/>
            <person name="Liu J."/>
            <person name="Wang Z."/>
            <person name="Sha Y."/>
            <person name="Zhang B."/>
            <person name="Wu H."/>
            <person name="Tang D."/>
            <person name="Shen Q."/>
            <person name="Xue P."/>
            <person name="Zou S."/>
            <person name="Wang X."/>
            <person name="Liu X."/>
            <person name="Wang F."/>
            <person name="Yang Y."/>
            <person name="An X."/>
            <person name="Dong Z."/>
            <person name="Zhang K."/>
            <person name="Zhang X."/>
            <person name="Luo M.C."/>
            <person name="Dvorak J."/>
            <person name="Tong Y."/>
            <person name="Wang J."/>
            <person name="Yang H."/>
            <person name="Li Z."/>
            <person name="Wang D."/>
            <person name="Zhang A."/>
            <person name="Wang J."/>
        </authorList>
    </citation>
    <scope>NUCLEOTIDE SEQUENCE</scope>
</reference>
<keyword evidence="1" id="KW-0675">Receptor</keyword>
<protein>
    <submittedName>
        <fullName evidence="1">Cysteine-rich receptor-like protein kinase 26</fullName>
    </submittedName>
</protein>
<dbReference type="Pfam" id="PF00069">
    <property type="entry name" value="Pkinase"/>
    <property type="match status" value="1"/>
</dbReference>
<organism evidence="1">
    <name type="scientific">Triticum urartu</name>
    <name type="common">Red wild einkorn</name>
    <name type="synonym">Crithodium urartu</name>
    <dbReference type="NCBI Taxonomy" id="4572"/>
    <lineage>
        <taxon>Eukaryota</taxon>
        <taxon>Viridiplantae</taxon>
        <taxon>Streptophyta</taxon>
        <taxon>Embryophyta</taxon>
        <taxon>Tracheophyta</taxon>
        <taxon>Spermatophyta</taxon>
        <taxon>Magnoliopsida</taxon>
        <taxon>Liliopsida</taxon>
        <taxon>Poales</taxon>
        <taxon>Poaceae</taxon>
        <taxon>BOP clade</taxon>
        <taxon>Pooideae</taxon>
        <taxon>Triticodae</taxon>
        <taxon>Triticeae</taxon>
        <taxon>Triticinae</taxon>
        <taxon>Triticum</taxon>
    </lineage>
</organism>
<dbReference type="Gene3D" id="1.10.510.10">
    <property type="entry name" value="Transferase(Phosphotransferase) domain 1"/>
    <property type="match status" value="2"/>
</dbReference>
<keyword evidence="1" id="KW-0418">Kinase</keyword>
<dbReference type="PANTHER" id="PTHR45707">
    <property type="entry name" value="C2 CALCIUM/LIPID-BINDING PLANT PHOSPHORIBOSYLTRANSFERASE FAMILY PROTEIN"/>
    <property type="match status" value="1"/>
</dbReference>
<evidence type="ECO:0000313" key="1">
    <source>
        <dbReference type="EMBL" id="EMS62433.1"/>
    </source>
</evidence>